<feature type="region of interest" description="Disordered" evidence="1">
    <location>
        <begin position="68"/>
        <end position="88"/>
    </location>
</feature>
<sequence>MPPAGAAVAGAGRAVTAATADAAVMTPRRDGPGNAWSADKVPCSFERTAQQTGVGARGVETFKFVARDGKGEHNKRQDFTQEEIERPR</sequence>
<dbReference type="Proteomes" id="UP000653493">
    <property type="component" value="Unassembled WGS sequence"/>
</dbReference>
<reference evidence="2" key="1">
    <citation type="journal article" date="2014" name="Int. J. Syst. Evol. Microbiol.">
        <title>Complete genome sequence of Corynebacterium casei LMG S-19264T (=DSM 44701T), isolated from a smear-ripened cheese.</title>
        <authorList>
            <consortium name="US DOE Joint Genome Institute (JGI-PGF)"/>
            <person name="Walter F."/>
            <person name="Albersmeier A."/>
            <person name="Kalinowski J."/>
            <person name="Ruckert C."/>
        </authorList>
    </citation>
    <scope>NUCLEOTIDE SEQUENCE</scope>
    <source>
        <strain evidence="2">JCM 4234</strain>
    </source>
</reference>
<protein>
    <submittedName>
        <fullName evidence="2">Uncharacterized protein</fullName>
    </submittedName>
</protein>
<comment type="caution">
    <text evidence="2">The sequence shown here is derived from an EMBL/GenBank/DDBJ whole genome shotgun (WGS) entry which is preliminary data.</text>
</comment>
<evidence type="ECO:0000313" key="3">
    <source>
        <dbReference type="Proteomes" id="UP000653493"/>
    </source>
</evidence>
<gene>
    <name evidence="2" type="ORF">GCM10010238_60240</name>
</gene>
<evidence type="ECO:0000313" key="2">
    <source>
        <dbReference type="EMBL" id="GGS63086.1"/>
    </source>
</evidence>
<name>A0A918GVL1_STRGD</name>
<keyword evidence="3" id="KW-1185">Reference proteome</keyword>
<organism evidence="2 3">
    <name type="scientific">Streptomyces griseoviridis</name>
    <dbReference type="NCBI Taxonomy" id="45398"/>
    <lineage>
        <taxon>Bacteria</taxon>
        <taxon>Bacillati</taxon>
        <taxon>Actinomycetota</taxon>
        <taxon>Actinomycetes</taxon>
        <taxon>Kitasatosporales</taxon>
        <taxon>Streptomycetaceae</taxon>
        <taxon>Streptomyces</taxon>
    </lineage>
</organism>
<evidence type="ECO:0000256" key="1">
    <source>
        <dbReference type="SAM" id="MobiDB-lite"/>
    </source>
</evidence>
<proteinExistence type="predicted"/>
<reference evidence="2" key="2">
    <citation type="submission" date="2020-09" db="EMBL/GenBank/DDBJ databases">
        <authorList>
            <person name="Sun Q."/>
            <person name="Ohkuma M."/>
        </authorList>
    </citation>
    <scope>NUCLEOTIDE SEQUENCE</scope>
    <source>
        <strain evidence="2">JCM 4234</strain>
    </source>
</reference>
<dbReference type="EMBL" id="BMSL01000028">
    <property type="protein sequence ID" value="GGS63086.1"/>
    <property type="molecule type" value="Genomic_DNA"/>
</dbReference>
<accession>A0A918GVL1</accession>
<dbReference type="AlphaFoldDB" id="A0A918GVL1"/>